<name>A0A9N8VI26_9GLOM</name>
<dbReference type="Proteomes" id="UP000789342">
    <property type="component" value="Unassembled WGS sequence"/>
</dbReference>
<proteinExistence type="predicted"/>
<evidence type="ECO:0000313" key="1">
    <source>
        <dbReference type="EMBL" id="CAG8455626.1"/>
    </source>
</evidence>
<dbReference type="AlphaFoldDB" id="A0A9N8VI26"/>
<reference evidence="1" key="1">
    <citation type="submission" date="2021-06" db="EMBL/GenBank/DDBJ databases">
        <authorList>
            <person name="Kallberg Y."/>
            <person name="Tangrot J."/>
            <person name="Rosling A."/>
        </authorList>
    </citation>
    <scope>NUCLEOTIDE SEQUENCE</scope>
    <source>
        <strain evidence="1">CL551</strain>
    </source>
</reference>
<evidence type="ECO:0000313" key="2">
    <source>
        <dbReference type="Proteomes" id="UP000789342"/>
    </source>
</evidence>
<protein>
    <submittedName>
        <fullName evidence="1">13804_t:CDS:1</fullName>
    </submittedName>
</protein>
<sequence length="75" mass="8752">MGTTEDLIRFDILPTQPLSVMPEICLYHERELEVLEIRLAALLMCIIWEQGYRHLSQQKDLSFGNTILLSYLIES</sequence>
<dbReference type="EMBL" id="CAJVPV010000409">
    <property type="protein sequence ID" value="CAG8455626.1"/>
    <property type="molecule type" value="Genomic_DNA"/>
</dbReference>
<comment type="caution">
    <text evidence="1">The sequence shown here is derived from an EMBL/GenBank/DDBJ whole genome shotgun (WGS) entry which is preliminary data.</text>
</comment>
<keyword evidence="2" id="KW-1185">Reference proteome</keyword>
<accession>A0A9N8VI26</accession>
<gene>
    <name evidence="1" type="ORF">AMORRO_LOCUS1132</name>
</gene>
<organism evidence="1 2">
    <name type="scientific">Acaulospora morrowiae</name>
    <dbReference type="NCBI Taxonomy" id="94023"/>
    <lineage>
        <taxon>Eukaryota</taxon>
        <taxon>Fungi</taxon>
        <taxon>Fungi incertae sedis</taxon>
        <taxon>Mucoromycota</taxon>
        <taxon>Glomeromycotina</taxon>
        <taxon>Glomeromycetes</taxon>
        <taxon>Diversisporales</taxon>
        <taxon>Acaulosporaceae</taxon>
        <taxon>Acaulospora</taxon>
    </lineage>
</organism>